<evidence type="ECO:0000256" key="1">
    <source>
        <dbReference type="SAM" id="MobiDB-lite"/>
    </source>
</evidence>
<organism evidence="2 3">
    <name type="scientific">Puccinia graminis f. sp. tritici</name>
    <dbReference type="NCBI Taxonomy" id="56615"/>
    <lineage>
        <taxon>Eukaryota</taxon>
        <taxon>Fungi</taxon>
        <taxon>Dikarya</taxon>
        <taxon>Basidiomycota</taxon>
        <taxon>Pucciniomycotina</taxon>
        <taxon>Pucciniomycetes</taxon>
        <taxon>Pucciniales</taxon>
        <taxon>Pucciniaceae</taxon>
        <taxon>Puccinia</taxon>
    </lineage>
</organism>
<accession>A0A5B0RSS4</accession>
<gene>
    <name evidence="2" type="ORF">PGTUg99_012302</name>
</gene>
<evidence type="ECO:0000313" key="2">
    <source>
        <dbReference type="EMBL" id="KAA1128607.1"/>
    </source>
</evidence>
<protein>
    <submittedName>
        <fullName evidence="2">Uncharacterized protein</fullName>
    </submittedName>
</protein>
<dbReference type="AlphaFoldDB" id="A0A5B0RSS4"/>
<proteinExistence type="predicted"/>
<evidence type="ECO:0000313" key="3">
    <source>
        <dbReference type="Proteomes" id="UP000325313"/>
    </source>
</evidence>
<sequence length="157" mass="17761">MAQSLPQHKEAKEGEEEVHEVVIDKAPKASTGEKPLSNDQLTLIDMLITSKKVYTNAKAVEEYEILPQLIDQLVKIFQTVKIFLGWKEISAKIDSWNPHKEKKVAEFWANHTKEQKKKANAPKAEAHTMTGTMKDKLRGYKIPKKKKSTAGASKPPR</sequence>
<dbReference type="Proteomes" id="UP000325313">
    <property type="component" value="Unassembled WGS sequence"/>
</dbReference>
<name>A0A5B0RSS4_PUCGR</name>
<comment type="caution">
    <text evidence="2">The sequence shown here is derived from an EMBL/GenBank/DDBJ whole genome shotgun (WGS) entry which is preliminary data.</text>
</comment>
<dbReference type="EMBL" id="VDEP01000140">
    <property type="protein sequence ID" value="KAA1128607.1"/>
    <property type="molecule type" value="Genomic_DNA"/>
</dbReference>
<reference evidence="2 3" key="1">
    <citation type="submission" date="2019-05" db="EMBL/GenBank/DDBJ databases">
        <title>Emergence of the Ug99 lineage of the wheat stem rust pathogen through somatic hybridization.</title>
        <authorList>
            <person name="Li F."/>
            <person name="Upadhyaya N.M."/>
            <person name="Sperschneider J."/>
            <person name="Matny O."/>
            <person name="Nguyen-Phuc H."/>
            <person name="Mago R."/>
            <person name="Raley C."/>
            <person name="Miller M.E."/>
            <person name="Silverstein K.A.T."/>
            <person name="Henningsen E."/>
            <person name="Hirsch C.D."/>
            <person name="Visser B."/>
            <person name="Pretorius Z.A."/>
            <person name="Steffenson B.J."/>
            <person name="Schwessinger B."/>
            <person name="Dodds P.N."/>
            <person name="Figueroa M."/>
        </authorList>
    </citation>
    <scope>NUCLEOTIDE SEQUENCE [LARGE SCALE GENOMIC DNA]</scope>
    <source>
        <strain evidence="2 3">Ug99</strain>
    </source>
</reference>
<feature type="region of interest" description="Disordered" evidence="1">
    <location>
        <begin position="113"/>
        <end position="157"/>
    </location>
</feature>
<feature type="compositionally biased region" description="Basic residues" evidence="1">
    <location>
        <begin position="139"/>
        <end position="148"/>
    </location>
</feature>